<organism evidence="2 3">
    <name type="scientific">Dryococelus australis</name>
    <dbReference type="NCBI Taxonomy" id="614101"/>
    <lineage>
        <taxon>Eukaryota</taxon>
        <taxon>Metazoa</taxon>
        <taxon>Ecdysozoa</taxon>
        <taxon>Arthropoda</taxon>
        <taxon>Hexapoda</taxon>
        <taxon>Insecta</taxon>
        <taxon>Pterygota</taxon>
        <taxon>Neoptera</taxon>
        <taxon>Polyneoptera</taxon>
        <taxon>Phasmatodea</taxon>
        <taxon>Verophasmatodea</taxon>
        <taxon>Anareolatae</taxon>
        <taxon>Phasmatidae</taxon>
        <taxon>Eurycanthinae</taxon>
        <taxon>Dryococelus</taxon>
    </lineage>
</organism>
<keyword evidence="3" id="KW-1185">Reference proteome</keyword>
<accession>A0ABQ9HIP3</accession>
<dbReference type="InterPro" id="IPR013871">
    <property type="entry name" value="Cysteine_rich_secretory"/>
</dbReference>
<dbReference type="InterPro" id="IPR042076">
    <property type="entry name" value="Crisp-like_dom"/>
</dbReference>
<protein>
    <recommendedName>
        <fullName evidence="1">SCP domain-containing protein</fullName>
    </recommendedName>
</protein>
<dbReference type="PANTHER" id="PTHR10334">
    <property type="entry name" value="CYSTEINE-RICH SECRETORY PROTEIN-RELATED"/>
    <property type="match status" value="1"/>
</dbReference>
<dbReference type="Pfam" id="PF00188">
    <property type="entry name" value="CAP"/>
    <property type="match status" value="1"/>
</dbReference>
<feature type="domain" description="SCP" evidence="1">
    <location>
        <begin position="108"/>
        <end position="218"/>
    </location>
</feature>
<dbReference type="PRINTS" id="PR00837">
    <property type="entry name" value="V5TPXLIKE"/>
</dbReference>
<dbReference type="InterPro" id="IPR018244">
    <property type="entry name" value="Allrgn_V5/Tpx1_CS"/>
</dbReference>
<evidence type="ECO:0000259" key="1">
    <source>
        <dbReference type="SMART" id="SM00198"/>
    </source>
</evidence>
<proteinExistence type="predicted"/>
<dbReference type="InterPro" id="IPR014044">
    <property type="entry name" value="CAP_dom"/>
</dbReference>
<dbReference type="InterPro" id="IPR035940">
    <property type="entry name" value="CAP_sf"/>
</dbReference>
<evidence type="ECO:0000313" key="3">
    <source>
        <dbReference type="Proteomes" id="UP001159363"/>
    </source>
</evidence>
<dbReference type="SUPFAM" id="SSF55797">
    <property type="entry name" value="PR-1-like"/>
    <property type="match status" value="1"/>
</dbReference>
<comment type="caution">
    <text evidence="2">The sequence shown here is derived from an EMBL/GenBank/DDBJ whole genome shotgun (WGS) entry which is preliminary data.</text>
</comment>
<dbReference type="SUPFAM" id="SSF57546">
    <property type="entry name" value="Crisp domain-like"/>
    <property type="match status" value="1"/>
</dbReference>
<dbReference type="PROSITE" id="PS01009">
    <property type="entry name" value="CRISP_1"/>
    <property type="match status" value="1"/>
</dbReference>
<reference evidence="2 3" key="1">
    <citation type="submission" date="2023-02" db="EMBL/GenBank/DDBJ databases">
        <title>LHISI_Scaffold_Assembly.</title>
        <authorList>
            <person name="Stuart O.P."/>
            <person name="Cleave R."/>
            <person name="Magrath M.J.L."/>
            <person name="Mikheyev A.S."/>
        </authorList>
    </citation>
    <scope>NUCLEOTIDE SEQUENCE [LARGE SCALE GENOMIC DNA]</scope>
    <source>
        <strain evidence="2">Daus_M_001</strain>
        <tissue evidence="2">Leg muscle</tissue>
    </source>
</reference>
<dbReference type="Gene3D" id="1.10.10.740">
    <property type="entry name" value="Crisp domain"/>
    <property type="match status" value="1"/>
</dbReference>
<dbReference type="Proteomes" id="UP001159363">
    <property type="component" value="Chromosome 4"/>
</dbReference>
<dbReference type="Pfam" id="PF08562">
    <property type="entry name" value="Crisp"/>
    <property type="match status" value="1"/>
</dbReference>
<dbReference type="EMBL" id="JARBHB010000005">
    <property type="protein sequence ID" value="KAJ8884203.1"/>
    <property type="molecule type" value="Genomic_DNA"/>
</dbReference>
<name>A0ABQ9HIP3_9NEOP</name>
<dbReference type="InterPro" id="IPR001283">
    <property type="entry name" value="CRISP-related"/>
</dbReference>
<dbReference type="Gene3D" id="3.40.33.10">
    <property type="entry name" value="CAP"/>
    <property type="match status" value="1"/>
</dbReference>
<sequence length="293" mass="33093">MEKRRNARVGETEDLRENLSTSSIVLHEYYIRKCGCGLAGMGQACLQLTSDPSVGEAQPHTQVSHERGSTATPRKDCVLGGHLLAHLKVSRRQCALKRKVCLRATSPSTTNCVVCKHRLKRSLPRATPVHRQPQCTTVALVAFVQAFFAIKMWYLEKFNFTYGSPYNELEVVGHYTQMVWSATHRVGCGFTKCQRGGIRGKPFFNYVCNYCPIGNYRDRLGRPYKKGKPCSKCSGHCRQQKLCTNSCPTADMWANCRELNSTWHSWLCNDHTASGRERHGFCKATCGCRDKIF</sequence>
<gene>
    <name evidence="2" type="ORF">PR048_016060</name>
</gene>
<evidence type="ECO:0000313" key="2">
    <source>
        <dbReference type="EMBL" id="KAJ8884203.1"/>
    </source>
</evidence>
<dbReference type="SMART" id="SM00198">
    <property type="entry name" value="SCP"/>
    <property type="match status" value="1"/>
</dbReference>